<organism evidence="4 5">
    <name type="scientific">Lapidilactobacillus dextrinicus DSM 20335</name>
    <dbReference type="NCBI Taxonomy" id="1423738"/>
    <lineage>
        <taxon>Bacteria</taxon>
        <taxon>Bacillati</taxon>
        <taxon>Bacillota</taxon>
        <taxon>Bacilli</taxon>
        <taxon>Lactobacillales</taxon>
        <taxon>Lactobacillaceae</taxon>
        <taxon>Lapidilactobacillus</taxon>
    </lineage>
</organism>
<dbReference type="Pfam" id="PF00583">
    <property type="entry name" value="Acetyltransf_1"/>
    <property type="match status" value="1"/>
</dbReference>
<keyword evidence="1" id="KW-0808">Transferase</keyword>
<keyword evidence="5" id="KW-1185">Reference proteome</keyword>
<keyword evidence="2" id="KW-0012">Acyltransferase</keyword>
<reference evidence="4 5" key="1">
    <citation type="journal article" date="2015" name="Genome Announc.">
        <title>Expanding the biotechnology potential of lactobacilli through comparative genomics of 213 strains and associated genera.</title>
        <authorList>
            <person name="Sun Z."/>
            <person name="Harris H.M."/>
            <person name="McCann A."/>
            <person name="Guo C."/>
            <person name="Argimon S."/>
            <person name="Zhang W."/>
            <person name="Yang X."/>
            <person name="Jeffery I.B."/>
            <person name="Cooney J.C."/>
            <person name="Kagawa T.F."/>
            <person name="Liu W."/>
            <person name="Song Y."/>
            <person name="Salvetti E."/>
            <person name="Wrobel A."/>
            <person name="Rasinkangas P."/>
            <person name="Parkhill J."/>
            <person name="Rea M.C."/>
            <person name="O'Sullivan O."/>
            <person name="Ritari J."/>
            <person name="Douillard F.P."/>
            <person name="Paul Ross R."/>
            <person name="Yang R."/>
            <person name="Briner A.E."/>
            <person name="Felis G.E."/>
            <person name="de Vos W.M."/>
            <person name="Barrangou R."/>
            <person name="Klaenhammer T.R."/>
            <person name="Caufield P.W."/>
            <person name="Cui Y."/>
            <person name="Zhang H."/>
            <person name="O'Toole P.W."/>
        </authorList>
    </citation>
    <scope>NUCLEOTIDE SEQUENCE [LARGE SCALE GENOMIC DNA]</scope>
    <source>
        <strain evidence="4 5">DSM 20335</strain>
    </source>
</reference>
<gene>
    <name evidence="4" type="ORF">FC84_GL000525</name>
</gene>
<evidence type="ECO:0000313" key="4">
    <source>
        <dbReference type="EMBL" id="KRM79828.1"/>
    </source>
</evidence>
<dbReference type="InterPro" id="IPR000182">
    <property type="entry name" value="GNAT_dom"/>
</dbReference>
<proteinExistence type="predicted"/>
<evidence type="ECO:0000256" key="1">
    <source>
        <dbReference type="ARBA" id="ARBA00022679"/>
    </source>
</evidence>
<dbReference type="RefSeq" id="WP_057753663.1">
    <property type="nucleotide sequence ID" value="NZ_AYYK01000001.1"/>
</dbReference>
<dbReference type="STRING" id="1423738.FC84_GL000525"/>
<dbReference type="PANTHER" id="PTHR43877:SF2">
    <property type="entry name" value="AMINOALKYLPHOSPHONATE N-ACETYLTRANSFERASE-RELATED"/>
    <property type="match status" value="1"/>
</dbReference>
<dbReference type="SUPFAM" id="SSF55729">
    <property type="entry name" value="Acyl-CoA N-acyltransferases (Nat)"/>
    <property type="match status" value="1"/>
</dbReference>
<dbReference type="PROSITE" id="PS51186">
    <property type="entry name" value="GNAT"/>
    <property type="match status" value="1"/>
</dbReference>
<evidence type="ECO:0000259" key="3">
    <source>
        <dbReference type="PROSITE" id="PS51186"/>
    </source>
</evidence>
<dbReference type="EMBL" id="AYYK01000001">
    <property type="protein sequence ID" value="KRM79828.1"/>
    <property type="molecule type" value="Genomic_DNA"/>
</dbReference>
<evidence type="ECO:0000313" key="5">
    <source>
        <dbReference type="Proteomes" id="UP000051813"/>
    </source>
</evidence>
<sequence length="170" mass="19182">MTSLKFRLATAADLPQVMTIVEEARQFLHERGIPQWQNGYPDQTVFRSDIAHQALYVGILNQKVVVMMTLLAGPDPNYQKIAGTWQQLDDNYLVMHRIAVARQAAGQGIAEAAFEFAINQAQQAKKISFRIDTHEKNQGMRHLAAKFDFTQCGTVWMADGSPRLAFELVF</sequence>
<dbReference type="Proteomes" id="UP000051813">
    <property type="component" value="Unassembled WGS sequence"/>
</dbReference>
<dbReference type="OrthoDB" id="9796381at2"/>
<protein>
    <recommendedName>
        <fullName evidence="3">N-acetyltransferase domain-containing protein</fullName>
    </recommendedName>
</protein>
<dbReference type="Gene3D" id="3.40.630.30">
    <property type="match status" value="1"/>
</dbReference>
<dbReference type="PANTHER" id="PTHR43877">
    <property type="entry name" value="AMINOALKYLPHOSPHONATE N-ACETYLTRANSFERASE-RELATED-RELATED"/>
    <property type="match status" value="1"/>
</dbReference>
<dbReference type="InterPro" id="IPR050832">
    <property type="entry name" value="Bact_Acetyltransf"/>
</dbReference>
<evidence type="ECO:0000256" key="2">
    <source>
        <dbReference type="ARBA" id="ARBA00023315"/>
    </source>
</evidence>
<dbReference type="GO" id="GO:0016747">
    <property type="term" value="F:acyltransferase activity, transferring groups other than amino-acyl groups"/>
    <property type="evidence" value="ECO:0007669"/>
    <property type="project" value="InterPro"/>
</dbReference>
<feature type="domain" description="N-acetyltransferase" evidence="3">
    <location>
        <begin position="4"/>
        <end position="170"/>
    </location>
</feature>
<comment type="caution">
    <text evidence="4">The sequence shown here is derived from an EMBL/GenBank/DDBJ whole genome shotgun (WGS) entry which is preliminary data.</text>
</comment>
<dbReference type="InterPro" id="IPR016181">
    <property type="entry name" value="Acyl_CoA_acyltransferase"/>
</dbReference>
<dbReference type="CDD" id="cd04301">
    <property type="entry name" value="NAT_SF"/>
    <property type="match status" value="1"/>
</dbReference>
<accession>A0A0R2BPJ8</accession>
<dbReference type="PATRIC" id="fig|1423738.3.peg.535"/>
<dbReference type="AlphaFoldDB" id="A0A0R2BPJ8"/>
<name>A0A0R2BPJ8_9LACO</name>